<accession>A0A833RFN4</accession>
<dbReference type="EMBL" id="SWLB01000010">
    <property type="protein sequence ID" value="KAF3333848.1"/>
    <property type="molecule type" value="Genomic_DNA"/>
</dbReference>
<name>A0A833RFN4_9POAL</name>
<comment type="caution">
    <text evidence="3">The sequence shown here is derived from an EMBL/GenBank/DDBJ whole genome shotgun (WGS) entry which is preliminary data.</text>
</comment>
<evidence type="ECO:0008006" key="5">
    <source>
        <dbReference type="Google" id="ProtNLM"/>
    </source>
</evidence>
<gene>
    <name evidence="3" type="ORF">FCM35_KLT01539</name>
</gene>
<dbReference type="AlphaFoldDB" id="A0A833RFN4"/>
<evidence type="ECO:0000313" key="4">
    <source>
        <dbReference type="Proteomes" id="UP000623129"/>
    </source>
</evidence>
<organism evidence="3 4">
    <name type="scientific">Carex littledalei</name>
    <dbReference type="NCBI Taxonomy" id="544730"/>
    <lineage>
        <taxon>Eukaryota</taxon>
        <taxon>Viridiplantae</taxon>
        <taxon>Streptophyta</taxon>
        <taxon>Embryophyta</taxon>
        <taxon>Tracheophyta</taxon>
        <taxon>Spermatophyta</taxon>
        <taxon>Magnoliopsida</taxon>
        <taxon>Liliopsida</taxon>
        <taxon>Poales</taxon>
        <taxon>Cyperaceae</taxon>
        <taxon>Cyperoideae</taxon>
        <taxon>Cariceae</taxon>
        <taxon>Carex</taxon>
        <taxon>Carex subgen. Euthyceras</taxon>
    </lineage>
</organism>
<sequence>MTPRSILLLLLTSFLVQFRSSYLLCRYSAQSLRFSLRSALPTSAGSGSSRCEKESCHAGCSAGSII</sequence>
<evidence type="ECO:0000256" key="1">
    <source>
        <dbReference type="SAM" id="MobiDB-lite"/>
    </source>
</evidence>
<evidence type="ECO:0000313" key="3">
    <source>
        <dbReference type="EMBL" id="KAF3333848.1"/>
    </source>
</evidence>
<reference evidence="3" key="1">
    <citation type="submission" date="2020-01" db="EMBL/GenBank/DDBJ databases">
        <title>Genome sequence of Kobresia littledalei, the first chromosome-level genome in the family Cyperaceae.</title>
        <authorList>
            <person name="Qu G."/>
        </authorList>
    </citation>
    <scope>NUCLEOTIDE SEQUENCE</scope>
    <source>
        <strain evidence="3">C.B.Clarke</strain>
        <tissue evidence="3">Leaf</tissue>
    </source>
</reference>
<dbReference type="Proteomes" id="UP000623129">
    <property type="component" value="Unassembled WGS sequence"/>
</dbReference>
<feature type="signal peptide" evidence="2">
    <location>
        <begin position="1"/>
        <end position="21"/>
    </location>
</feature>
<proteinExistence type="predicted"/>
<keyword evidence="2" id="KW-0732">Signal</keyword>
<feature type="region of interest" description="Disordered" evidence="1">
    <location>
        <begin position="42"/>
        <end position="66"/>
    </location>
</feature>
<feature type="chain" id="PRO_5032343443" description="Secreted protein" evidence="2">
    <location>
        <begin position="22"/>
        <end position="66"/>
    </location>
</feature>
<protein>
    <recommendedName>
        <fullName evidence="5">Secreted protein</fullName>
    </recommendedName>
</protein>
<keyword evidence="4" id="KW-1185">Reference proteome</keyword>
<evidence type="ECO:0000256" key="2">
    <source>
        <dbReference type="SAM" id="SignalP"/>
    </source>
</evidence>